<sequence>MPIFGRWGVVPTNPSEILALVLGHPEKEIHPQCTRLGLNPDLHVFTSLVHHESGALNYAAIKVVFSLQLVLKMYTSSTGAELTPFQTHCFTERAYSPATFPVEDGNKNPTRVATACQPAMPGTHCCHVKEITNNGSGNFPLTQFISDIALRGRQTNHFRTPEYKIVVTLECSTCRGDQEGISFMHASGVLGLCPVRGRKSVPPVISGESTEELHGKDVDEDDIPKMTETVLPTPPVHPLLLTCSDTIPHQPLGHTEGCRLYPGLHSISTLKTLQREQGEWCDRDGEGSILEEVYLHLRGKRVGNHLEKTTLSTPNQYSYPDLQVMDSLGYCESDALDHVATEIEFRGSVPKFVGGRVENHLGETLLRTTNRNSNLNRPIAGSPVYFENDALDYAVAQRDSRLVKDKLGPIRRKKLLLTRIANEQSQSIRLSKYKKTARRYVDQRLWRNADFRFAVIERRLKGKSRQLDGNALSLPSGEPQRKTYGSGLERLGKHANRVIGGNILPQEGFSPILQACQLFRDHSKTTSLLGVFPAVVLLFWPHPVYRIRSDPDDIINGVTKGRQMFLFRHDLLMCIGIGKVELEEVNPHLRGGRVENHLGKTPTSSPDRDSNLDLPILSSRSQHDKRTRRSRTNVASVTTPNPFQTPSPASLPKPLFFWSWNGFALSWTAFGEKRVGKGGNIEKALLVFEGKGVCLALEDRSLVKREEHPYQAFVFEKKEPEGKYRCSGAIVTRLWILSAAHCYGE</sequence>
<dbReference type="EMBL" id="OC000339">
    <property type="protein sequence ID" value="CAD7256964.1"/>
    <property type="molecule type" value="Genomic_DNA"/>
</dbReference>
<evidence type="ECO:0000313" key="3">
    <source>
        <dbReference type="EMBL" id="CAD7256964.1"/>
    </source>
</evidence>
<gene>
    <name evidence="3" type="ORF">TSIB3V08_LOCUS1239</name>
</gene>
<dbReference type="InterPro" id="IPR001254">
    <property type="entry name" value="Trypsin_dom"/>
</dbReference>
<dbReference type="PROSITE" id="PS00134">
    <property type="entry name" value="TRYPSIN_HIS"/>
    <property type="match status" value="1"/>
</dbReference>
<proteinExistence type="predicted"/>
<dbReference type="SUPFAM" id="SSF50494">
    <property type="entry name" value="Trypsin-like serine proteases"/>
    <property type="match status" value="1"/>
</dbReference>
<dbReference type="InterPro" id="IPR009003">
    <property type="entry name" value="Peptidase_S1_PA"/>
</dbReference>
<feature type="region of interest" description="Disordered" evidence="1">
    <location>
        <begin position="592"/>
        <end position="647"/>
    </location>
</feature>
<accession>A0A7R9AMD5</accession>
<organism evidence="3">
    <name type="scientific">Timema shepardi</name>
    <name type="common">Walking stick</name>
    <dbReference type="NCBI Taxonomy" id="629360"/>
    <lineage>
        <taxon>Eukaryota</taxon>
        <taxon>Metazoa</taxon>
        <taxon>Ecdysozoa</taxon>
        <taxon>Arthropoda</taxon>
        <taxon>Hexapoda</taxon>
        <taxon>Insecta</taxon>
        <taxon>Pterygota</taxon>
        <taxon>Neoptera</taxon>
        <taxon>Polyneoptera</taxon>
        <taxon>Phasmatodea</taxon>
        <taxon>Timematodea</taxon>
        <taxon>Timematoidea</taxon>
        <taxon>Timematidae</taxon>
        <taxon>Timema</taxon>
    </lineage>
</organism>
<dbReference type="Gene3D" id="2.40.10.10">
    <property type="entry name" value="Trypsin-like serine proteases"/>
    <property type="match status" value="1"/>
</dbReference>
<dbReference type="GO" id="GO:0004252">
    <property type="term" value="F:serine-type endopeptidase activity"/>
    <property type="evidence" value="ECO:0007669"/>
    <property type="project" value="InterPro"/>
</dbReference>
<dbReference type="InterPro" id="IPR018114">
    <property type="entry name" value="TRYPSIN_HIS"/>
</dbReference>
<feature type="domain" description="Peptidase S1" evidence="2">
    <location>
        <begin position="704"/>
        <end position="744"/>
    </location>
</feature>
<name>A0A7R9AMD5_TIMSH</name>
<dbReference type="GO" id="GO:0006508">
    <property type="term" value="P:proteolysis"/>
    <property type="evidence" value="ECO:0007669"/>
    <property type="project" value="InterPro"/>
</dbReference>
<dbReference type="Pfam" id="PF00089">
    <property type="entry name" value="Trypsin"/>
    <property type="match status" value="1"/>
</dbReference>
<reference evidence="3" key="1">
    <citation type="submission" date="2020-11" db="EMBL/GenBank/DDBJ databases">
        <authorList>
            <person name="Tran Van P."/>
        </authorList>
    </citation>
    <scope>NUCLEOTIDE SEQUENCE</scope>
</reference>
<evidence type="ECO:0000259" key="2">
    <source>
        <dbReference type="Pfam" id="PF00089"/>
    </source>
</evidence>
<evidence type="ECO:0000256" key="1">
    <source>
        <dbReference type="SAM" id="MobiDB-lite"/>
    </source>
</evidence>
<dbReference type="InterPro" id="IPR043504">
    <property type="entry name" value="Peptidase_S1_PA_chymotrypsin"/>
</dbReference>
<protein>
    <recommendedName>
        <fullName evidence="2">Peptidase S1 domain-containing protein</fullName>
    </recommendedName>
</protein>
<feature type="compositionally biased region" description="Polar residues" evidence="1">
    <location>
        <begin position="632"/>
        <end position="642"/>
    </location>
</feature>
<dbReference type="AlphaFoldDB" id="A0A7R9AMD5"/>